<feature type="region of interest" description="Disordered" evidence="1">
    <location>
        <begin position="89"/>
        <end position="108"/>
    </location>
</feature>
<reference evidence="3" key="2">
    <citation type="submission" date="2017-12" db="EMBL/GenBank/DDBJ databases">
        <title>Genome sequence of the Bar-tailed Godwit (Limosa lapponica baueri).</title>
        <authorList>
            <person name="Lima N.C.B."/>
            <person name="Parody-Merino A.M."/>
            <person name="Battley P.F."/>
            <person name="Fidler A.E."/>
            <person name="Prosdocimi F."/>
        </authorList>
    </citation>
    <scope>NUCLEOTIDE SEQUENCE [LARGE SCALE GENOMIC DNA]</scope>
</reference>
<feature type="compositionally biased region" description="Polar residues" evidence="1">
    <location>
        <begin position="97"/>
        <end position="108"/>
    </location>
</feature>
<evidence type="ECO:0000256" key="1">
    <source>
        <dbReference type="SAM" id="MobiDB-lite"/>
    </source>
</evidence>
<accession>A0A2I0U183</accession>
<dbReference type="Proteomes" id="UP000233556">
    <property type="component" value="Unassembled WGS sequence"/>
</dbReference>
<proteinExistence type="predicted"/>
<evidence type="ECO:0000313" key="2">
    <source>
        <dbReference type="EMBL" id="PKU39785.1"/>
    </source>
</evidence>
<name>A0A2I0U183_LIMLA</name>
<gene>
    <name evidence="2" type="ORF">llap_9908</name>
</gene>
<protein>
    <submittedName>
        <fullName evidence="2">Uncharacterized protein</fullName>
    </submittedName>
</protein>
<dbReference type="AlphaFoldDB" id="A0A2I0U183"/>
<reference evidence="3" key="1">
    <citation type="submission" date="2017-11" db="EMBL/GenBank/DDBJ databases">
        <authorList>
            <person name="Lima N.C."/>
            <person name="Parody-Merino A.M."/>
            <person name="Battley P.F."/>
            <person name="Fidler A.E."/>
            <person name="Prosdocimi F."/>
        </authorList>
    </citation>
    <scope>NUCLEOTIDE SEQUENCE [LARGE SCALE GENOMIC DNA]</scope>
</reference>
<evidence type="ECO:0000313" key="3">
    <source>
        <dbReference type="Proteomes" id="UP000233556"/>
    </source>
</evidence>
<sequence>MATQARLHVMVCPLVYSPQDICYWERTLQKRGYPPESNDVFMVPSSSAQVQVSIVSSLVALALMYFKRQHVSLGEPIVAKEKIHSSWMHDSEPLNKPSFNHDQSNVQS</sequence>
<dbReference type="EMBL" id="KZ506410">
    <property type="protein sequence ID" value="PKU39785.1"/>
    <property type="molecule type" value="Genomic_DNA"/>
</dbReference>
<keyword evidence="3" id="KW-1185">Reference proteome</keyword>
<organism evidence="2 3">
    <name type="scientific">Limosa lapponica baueri</name>
    <dbReference type="NCBI Taxonomy" id="1758121"/>
    <lineage>
        <taxon>Eukaryota</taxon>
        <taxon>Metazoa</taxon>
        <taxon>Chordata</taxon>
        <taxon>Craniata</taxon>
        <taxon>Vertebrata</taxon>
        <taxon>Euteleostomi</taxon>
        <taxon>Archelosauria</taxon>
        <taxon>Archosauria</taxon>
        <taxon>Dinosauria</taxon>
        <taxon>Saurischia</taxon>
        <taxon>Theropoda</taxon>
        <taxon>Coelurosauria</taxon>
        <taxon>Aves</taxon>
        <taxon>Neognathae</taxon>
        <taxon>Neoaves</taxon>
        <taxon>Charadriiformes</taxon>
        <taxon>Scolopacidae</taxon>
        <taxon>Limosa</taxon>
    </lineage>
</organism>